<feature type="transmembrane region" description="Helical" evidence="1">
    <location>
        <begin position="705"/>
        <end position="728"/>
    </location>
</feature>
<feature type="transmembrane region" description="Helical" evidence="1">
    <location>
        <begin position="576"/>
        <end position="598"/>
    </location>
</feature>
<feature type="transmembrane region" description="Helical" evidence="1">
    <location>
        <begin position="749"/>
        <end position="775"/>
    </location>
</feature>
<feature type="transmembrane region" description="Helical" evidence="1">
    <location>
        <begin position="309"/>
        <end position="329"/>
    </location>
</feature>
<feature type="transmembrane region" description="Helical" evidence="1">
    <location>
        <begin position="522"/>
        <end position="541"/>
    </location>
</feature>
<comment type="caution">
    <text evidence="2">The sequence shown here is derived from an EMBL/GenBank/DDBJ whole genome shotgun (WGS) entry which is preliminary data.</text>
</comment>
<feature type="transmembrane region" description="Helical" evidence="1">
    <location>
        <begin position="252"/>
        <end position="270"/>
    </location>
</feature>
<feature type="transmembrane region" description="Helical" evidence="1">
    <location>
        <begin position="111"/>
        <end position="130"/>
    </location>
</feature>
<feature type="transmembrane region" description="Helical" evidence="1">
    <location>
        <begin position="488"/>
        <end position="510"/>
    </location>
</feature>
<proteinExistence type="predicted"/>
<sequence>MPISVYALYCVIFVTPITMKNARRHLINLHFWTMFFDLVYNLLIIPMLFLPTSAIVVMGYGYNFGIAPRFCMYFIQAIVSVITAAIIGLFENRFSSITTNQFRLENNYFRTFLYIFNYCVACLTVIPPYLKSIDTNSIRLEFLQIFPCPPDVFFTDRLTVVTDDPTYATIFMSVQTIILVPQSVVFTLYTTYLLFFRPNQSVSEATRKMQINFLIAVCSQCFIPLGLLMFPVFYVWFSTWTNYYNAVFNNQISVMVSLHGLLSTLCLLLIHKPYRQHFLSLFRSTLQLRTRTSNMPTRMFRQKTTSLDIIFNVLIIPVVFLPAISISSLGYGYDIGISARYQIYLIQSFVCVICSTMIGLFENRFSSISTNPFRIRKKWIRVLLYIFDYCVAFITVIPPYLKSIDYDLIRLDFLEKFPCPPNEFFSDRFGVVSDDAAYVTIFMSIQFWLLAPQLSFFTLYTVYLLIIRPNVSVSESTRKMQITFLISVYLQCIIPVTFLAYPVFYIWFSVWTKYYSAANNNHIVAMVSLHGFLSTLCLLLVHKPYRTHLISIFKIRSHPTIFVSGVMPFRTMVFDLVYNMLIIPILFLPTTAVVIMGYGYDFGIPPKFCIYFIQAIVSVIAAAIIGLFENRFSTITTNKFRLKNNYVKAFLYIFNYCVACLTVIPPYLKSIDTNSIRFEFLQISPCPPQEFFTNRLTVITDDPSYVTIFMSIQSIILIPQCAVFTLYTTYLLVFKPSQTVSEATRKIQITFLIAVYSQCFIPFGLLMLPVIYVWFSAWTKYYNAAFNNHISVMVSLHGLLSTLCLLLIHKTFRQHFLSLFWGTKIFPISQSSSTQPRNC</sequence>
<feature type="transmembrane region" description="Helical" evidence="1">
    <location>
        <begin position="649"/>
        <end position="668"/>
    </location>
</feature>
<feature type="transmembrane region" description="Helical" evidence="1">
    <location>
        <begin position="6"/>
        <end position="22"/>
    </location>
</feature>
<organism evidence="2 3">
    <name type="scientific">Caenorhabditis angaria</name>
    <dbReference type="NCBI Taxonomy" id="860376"/>
    <lineage>
        <taxon>Eukaryota</taxon>
        <taxon>Metazoa</taxon>
        <taxon>Ecdysozoa</taxon>
        <taxon>Nematoda</taxon>
        <taxon>Chromadorea</taxon>
        <taxon>Rhabditida</taxon>
        <taxon>Rhabditina</taxon>
        <taxon>Rhabditomorpha</taxon>
        <taxon>Rhabditoidea</taxon>
        <taxon>Rhabditidae</taxon>
        <taxon>Peloderinae</taxon>
        <taxon>Caenorhabditis</taxon>
    </lineage>
</organism>
<feature type="transmembrane region" description="Helical" evidence="1">
    <location>
        <begin position="213"/>
        <end position="237"/>
    </location>
</feature>
<feature type="transmembrane region" description="Helical" evidence="1">
    <location>
        <begin position="341"/>
        <end position="361"/>
    </location>
</feature>
<evidence type="ECO:0000313" key="2">
    <source>
        <dbReference type="EMBL" id="CAI5451803.1"/>
    </source>
</evidence>
<feature type="transmembrane region" description="Helical" evidence="1">
    <location>
        <begin position="34"/>
        <end position="60"/>
    </location>
</feature>
<reference evidence="2" key="1">
    <citation type="submission" date="2022-11" db="EMBL/GenBank/DDBJ databases">
        <authorList>
            <person name="Kikuchi T."/>
        </authorList>
    </citation>
    <scope>NUCLEOTIDE SEQUENCE</scope>
    <source>
        <strain evidence="2">PS1010</strain>
    </source>
</reference>
<evidence type="ECO:0000313" key="3">
    <source>
        <dbReference type="Proteomes" id="UP001152747"/>
    </source>
</evidence>
<feature type="transmembrane region" description="Helical" evidence="1">
    <location>
        <begin position="382"/>
        <end position="401"/>
    </location>
</feature>
<accession>A0A9P1ITF6</accession>
<dbReference type="InterPro" id="IPR019422">
    <property type="entry name" value="7TM_GPCR_serpentine_rcpt_Srh"/>
</dbReference>
<evidence type="ECO:0000256" key="1">
    <source>
        <dbReference type="SAM" id="Phobius"/>
    </source>
</evidence>
<protein>
    <recommendedName>
        <fullName evidence="4">Serpentine Receptor, class H</fullName>
    </recommendedName>
</protein>
<keyword evidence="1" id="KW-0472">Membrane</keyword>
<dbReference type="Proteomes" id="UP001152747">
    <property type="component" value="Unassembled WGS sequence"/>
</dbReference>
<dbReference type="AlphaFoldDB" id="A0A9P1ITF6"/>
<gene>
    <name evidence="2" type="ORF">CAMP_LOCUS14440</name>
</gene>
<dbReference type="Pfam" id="PF10318">
    <property type="entry name" value="7TM_GPCR_Srh"/>
    <property type="match status" value="3"/>
</dbReference>
<feature type="transmembrane region" description="Helical" evidence="1">
    <location>
        <begin position="610"/>
        <end position="628"/>
    </location>
</feature>
<keyword evidence="1" id="KW-0812">Transmembrane</keyword>
<keyword evidence="3" id="KW-1185">Reference proteome</keyword>
<dbReference type="PANTHER" id="PTHR46891:SF9">
    <property type="entry name" value="SERPENTINE RECEPTOR, CLASS H-RELATED"/>
    <property type="match status" value="1"/>
</dbReference>
<dbReference type="EMBL" id="CANHGI010000005">
    <property type="protein sequence ID" value="CAI5451803.1"/>
    <property type="molecule type" value="Genomic_DNA"/>
</dbReference>
<name>A0A9P1ITF6_9PELO</name>
<keyword evidence="1" id="KW-1133">Transmembrane helix</keyword>
<evidence type="ECO:0008006" key="4">
    <source>
        <dbReference type="Google" id="ProtNLM"/>
    </source>
</evidence>
<feature type="transmembrane region" description="Helical" evidence="1">
    <location>
        <begin position="790"/>
        <end position="808"/>
    </location>
</feature>
<dbReference type="PANTHER" id="PTHR46891">
    <property type="entry name" value="SERPENTINE RECEPTOR, CLASS H-RELATED"/>
    <property type="match status" value="1"/>
</dbReference>
<feature type="transmembrane region" description="Helical" evidence="1">
    <location>
        <begin position="167"/>
        <end position="192"/>
    </location>
</feature>
<feature type="transmembrane region" description="Helical" evidence="1">
    <location>
        <begin position="445"/>
        <end position="467"/>
    </location>
</feature>
<feature type="transmembrane region" description="Helical" evidence="1">
    <location>
        <begin position="66"/>
        <end position="90"/>
    </location>
</feature>